<dbReference type="InterPro" id="IPR027417">
    <property type="entry name" value="P-loop_NTPase"/>
</dbReference>
<evidence type="ECO:0000313" key="3">
    <source>
        <dbReference type="EMBL" id="RAK64789.1"/>
    </source>
</evidence>
<keyword evidence="1" id="KW-0808">Transferase</keyword>
<sequence>MANAAAETVGTLEVALDHAARLLPHDAAAAEAQAREILKAVGEHPQALRLLGAALRRQGDMQGAEAAYLRSVKASVGDPALVAAATALSENRLAAAEQTLRAVLRERPTDVAAIRMLAETGMRLGRYDDAEKLLARCVELAPGFAAARHNYATVLYRHNKPEAAIAELDRLLAEDPENPAYLNLKAAALGRIGEYEQAIAHYARVLRRHSGHPKTWMSYGHALKTVGRQAEAVEAYRKSLTLAPELGEAWWSLANLKTVRFSEADVGAMVGQLVRTDLGREDRFHLHFALGKALEDAGRWAESFDHYARGNALRREDLAYEAEETSLHVRRSRALFASDFFKARAGRGCQAPDPIFVIGLPRSGSTLVEQILSSHSQVEGTQELPDIVAMARRLGGRARKSSGGVYPDMLSGLEAKELEALGEEYLARAQVHRKLGRPYFIDKMPNNWAHVGLICLILPNAKIIDARRHPLGCGFSGFKQHFARGQGFTYDLTDLGRYYADYVALMAHFDEILPGRVHRVIYEEMVADPEGQTRALLAHCGLPFEEACLRFYENDRAVRTASSEQVRRPIFTDAADHWRNYEPWLGPLKAALGPVLDSYPNPPA</sequence>
<gene>
    <name evidence="3" type="ORF">DJ019_12245</name>
</gene>
<evidence type="ECO:0000313" key="4">
    <source>
        <dbReference type="Proteomes" id="UP000249524"/>
    </source>
</evidence>
<accession>A0A328BDG0</accession>
<dbReference type="GO" id="GO:0008476">
    <property type="term" value="F:protein-tyrosine sulfotransferase activity"/>
    <property type="evidence" value="ECO:0007669"/>
    <property type="project" value="InterPro"/>
</dbReference>
<dbReference type="Gene3D" id="3.40.50.300">
    <property type="entry name" value="P-loop containing nucleotide triphosphate hydrolases"/>
    <property type="match status" value="1"/>
</dbReference>
<dbReference type="Proteomes" id="UP000249524">
    <property type="component" value="Unassembled WGS sequence"/>
</dbReference>
<dbReference type="RefSeq" id="WP_111276327.1">
    <property type="nucleotide sequence ID" value="NZ_QFYS01000005.1"/>
</dbReference>
<dbReference type="InterPro" id="IPR026634">
    <property type="entry name" value="TPST-like"/>
</dbReference>
<dbReference type="SUPFAM" id="SSF48452">
    <property type="entry name" value="TPR-like"/>
    <property type="match status" value="1"/>
</dbReference>
<dbReference type="Pfam" id="PF13432">
    <property type="entry name" value="TPR_16"/>
    <property type="match status" value="1"/>
</dbReference>
<proteinExistence type="predicted"/>
<dbReference type="Pfam" id="PF14559">
    <property type="entry name" value="TPR_19"/>
    <property type="match status" value="1"/>
</dbReference>
<organism evidence="3 4">
    <name type="scientific">Phenylobacterium kunshanense</name>
    <dbReference type="NCBI Taxonomy" id="1445034"/>
    <lineage>
        <taxon>Bacteria</taxon>
        <taxon>Pseudomonadati</taxon>
        <taxon>Pseudomonadota</taxon>
        <taxon>Alphaproteobacteria</taxon>
        <taxon>Caulobacterales</taxon>
        <taxon>Caulobacteraceae</taxon>
        <taxon>Phenylobacterium</taxon>
    </lineage>
</organism>
<reference evidence="3 4" key="1">
    <citation type="submission" date="2018-05" db="EMBL/GenBank/DDBJ databases">
        <authorList>
            <person name="Lanie J.A."/>
            <person name="Ng W.-L."/>
            <person name="Kazmierczak K.M."/>
            <person name="Andrzejewski T.M."/>
            <person name="Davidsen T.M."/>
            <person name="Wayne K.J."/>
            <person name="Tettelin H."/>
            <person name="Glass J.I."/>
            <person name="Rusch D."/>
            <person name="Podicherti R."/>
            <person name="Tsui H.-C.T."/>
            <person name="Winkler M.E."/>
        </authorList>
    </citation>
    <scope>NUCLEOTIDE SEQUENCE [LARGE SCALE GENOMIC DNA]</scope>
    <source>
        <strain evidence="3 4">BUT-10</strain>
    </source>
</reference>
<dbReference type="PANTHER" id="PTHR12788">
    <property type="entry name" value="PROTEIN-TYROSINE SULFOTRANSFERASE 2"/>
    <property type="match status" value="1"/>
</dbReference>
<dbReference type="Gene3D" id="1.25.40.10">
    <property type="entry name" value="Tetratricopeptide repeat domain"/>
    <property type="match status" value="1"/>
</dbReference>
<keyword evidence="4" id="KW-1185">Reference proteome</keyword>
<dbReference type="PROSITE" id="PS50005">
    <property type="entry name" value="TPR"/>
    <property type="match status" value="1"/>
</dbReference>
<dbReference type="EMBL" id="QFYS01000005">
    <property type="protein sequence ID" value="RAK64789.1"/>
    <property type="molecule type" value="Genomic_DNA"/>
</dbReference>
<dbReference type="InterPro" id="IPR011990">
    <property type="entry name" value="TPR-like_helical_dom_sf"/>
</dbReference>
<dbReference type="AlphaFoldDB" id="A0A328BDG0"/>
<dbReference type="Pfam" id="PF13469">
    <property type="entry name" value="Sulfotransfer_3"/>
    <property type="match status" value="1"/>
</dbReference>
<dbReference type="SUPFAM" id="SSF52540">
    <property type="entry name" value="P-loop containing nucleoside triphosphate hydrolases"/>
    <property type="match status" value="1"/>
</dbReference>
<protein>
    <submittedName>
        <fullName evidence="3">Uncharacterized protein</fullName>
    </submittedName>
</protein>
<dbReference type="OrthoDB" id="9800698at2"/>
<name>A0A328BDG0_9CAUL</name>
<dbReference type="PANTHER" id="PTHR12788:SF10">
    <property type="entry name" value="PROTEIN-TYROSINE SULFOTRANSFERASE"/>
    <property type="match status" value="1"/>
</dbReference>
<dbReference type="SMART" id="SM00028">
    <property type="entry name" value="TPR"/>
    <property type="match status" value="6"/>
</dbReference>
<comment type="caution">
    <text evidence="3">The sequence shown here is derived from an EMBL/GenBank/DDBJ whole genome shotgun (WGS) entry which is preliminary data.</text>
</comment>
<dbReference type="Pfam" id="PF13181">
    <property type="entry name" value="TPR_8"/>
    <property type="match status" value="1"/>
</dbReference>
<dbReference type="InterPro" id="IPR019734">
    <property type="entry name" value="TPR_rpt"/>
</dbReference>
<evidence type="ECO:0000256" key="2">
    <source>
        <dbReference type="PROSITE-ProRule" id="PRU00339"/>
    </source>
</evidence>
<keyword evidence="2" id="KW-0802">TPR repeat</keyword>
<evidence type="ECO:0000256" key="1">
    <source>
        <dbReference type="ARBA" id="ARBA00022679"/>
    </source>
</evidence>
<feature type="repeat" description="TPR" evidence="2">
    <location>
        <begin position="213"/>
        <end position="246"/>
    </location>
</feature>